<organism evidence="1 2">
    <name type="scientific">Brachionus plicatilis</name>
    <name type="common">Marine rotifer</name>
    <name type="synonym">Brachionus muelleri</name>
    <dbReference type="NCBI Taxonomy" id="10195"/>
    <lineage>
        <taxon>Eukaryota</taxon>
        <taxon>Metazoa</taxon>
        <taxon>Spiralia</taxon>
        <taxon>Gnathifera</taxon>
        <taxon>Rotifera</taxon>
        <taxon>Eurotatoria</taxon>
        <taxon>Monogononta</taxon>
        <taxon>Pseudotrocha</taxon>
        <taxon>Ploima</taxon>
        <taxon>Brachionidae</taxon>
        <taxon>Brachionus</taxon>
    </lineage>
</organism>
<protein>
    <submittedName>
        <fullName evidence="1">Uncharacterized protein</fullName>
    </submittedName>
</protein>
<reference evidence="1 2" key="1">
    <citation type="journal article" date="2018" name="Sci. Rep.">
        <title>Genomic signatures of local adaptation to the degree of environmental predictability in rotifers.</title>
        <authorList>
            <person name="Franch-Gras L."/>
            <person name="Hahn C."/>
            <person name="Garcia-Roger E.M."/>
            <person name="Carmona M.J."/>
            <person name="Serra M."/>
            <person name="Gomez A."/>
        </authorList>
    </citation>
    <scope>NUCLEOTIDE SEQUENCE [LARGE SCALE GENOMIC DNA]</scope>
    <source>
        <strain evidence="1">HYR1</strain>
    </source>
</reference>
<gene>
    <name evidence="1" type="ORF">BpHYR1_009379</name>
</gene>
<evidence type="ECO:0000313" key="1">
    <source>
        <dbReference type="EMBL" id="RNA07198.1"/>
    </source>
</evidence>
<dbReference type="EMBL" id="REGN01007130">
    <property type="protein sequence ID" value="RNA07198.1"/>
    <property type="molecule type" value="Genomic_DNA"/>
</dbReference>
<accession>A0A3M7Q8C8</accession>
<sequence length="146" mass="17425">MGIRNQSSALFLKKKFFSHFLDCSWSNYSVKEIKIKIKNYLFWNTFSKEYRTRTLFNPVSEVSQWSKNWYLFLNGFKQFLFLLLHGLELEQSLFFLGSTDFKTGLWQCSLFEPAKTIHFLIPTQSHFIYFQVDQIIQTFSSVPSEN</sequence>
<dbReference type="Proteomes" id="UP000276133">
    <property type="component" value="Unassembled WGS sequence"/>
</dbReference>
<dbReference type="AlphaFoldDB" id="A0A3M7Q8C8"/>
<comment type="caution">
    <text evidence="1">The sequence shown here is derived from an EMBL/GenBank/DDBJ whole genome shotgun (WGS) entry which is preliminary data.</text>
</comment>
<keyword evidence="2" id="KW-1185">Reference proteome</keyword>
<proteinExistence type="predicted"/>
<evidence type="ECO:0000313" key="2">
    <source>
        <dbReference type="Proteomes" id="UP000276133"/>
    </source>
</evidence>
<name>A0A3M7Q8C8_BRAPC</name>